<gene>
    <name evidence="4" type="ORF">JX265_002840</name>
</gene>
<feature type="transmembrane region" description="Helical" evidence="2">
    <location>
        <begin position="506"/>
        <end position="524"/>
    </location>
</feature>
<evidence type="ECO:0000256" key="1">
    <source>
        <dbReference type="SAM" id="MobiDB-lite"/>
    </source>
</evidence>
<feature type="transmembrane region" description="Helical" evidence="2">
    <location>
        <begin position="266"/>
        <end position="286"/>
    </location>
</feature>
<feature type="compositionally biased region" description="Polar residues" evidence="1">
    <location>
        <begin position="39"/>
        <end position="50"/>
    </location>
</feature>
<dbReference type="Pfam" id="PF20163">
    <property type="entry name" value="DUF6536"/>
    <property type="match status" value="1"/>
</dbReference>
<proteinExistence type="predicted"/>
<evidence type="ECO:0000313" key="4">
    <source>
        <dbReference type="EMBL" id="KAI1878663.1"/>
    </source>
</evidence>
<dbReference type="AlphaFoldDB" id="A0A9Q0APP2"/>
<keyword evidence="2" id="KW-0472">Membrane</keyword>
<organism evidence="4 5">
    <name type="scientific">Neoarthrinium moseri</name>
    <dbReference type="NCBI Taxonomy" id="1658444"/>
    <lineage>
        <taxon>Eukaryota</taxon>
        <taxon>Fungi</taxon>
        <taxon>Dikarya</taxon>
        <taxon>Ascomycota</taxon>
        <taxon>Pezizomycotina</taxon>
        <taxon>Sordariomycetes</taxon>
        <taxon>Xylariomycetidae</taxon>
        <taxon>Amphisphaeriales</taxon>
        <taxon>Apiosporaceae</taxon>
        <taxon>Neoarthrinium</taxon>
    </lineage>
</organism>
<name>A0A9Q0APP2_9PEZI</name>
<dbReference type="InterPro" id="IPR046623">
    <property type="entry name" value="DUF6536"/>
</dbReference>
<keyword evidence="2" id="KW-0812">Transmembrane</keyword>
<feature type="transmembrane region" description="Helical" evidence="2">
    <location>
        <begin position="218"/>
        <end position="240"/>
    </location>
</feature>
<comment type="caution">
    <text evidence="4">The sequence shown here is derived from an EMBL/GenBank/DDBJ whole genome shotgun (WGS) entry which is preliminary data.</text>
</comment>
<feature type="transmembrane region" description="Helical" evidence="2">
    <location>
        <begin position="368"/>
        <end position="388"/>
    </location>
</feature>
<feature type="compositionally biased region" description="Low complexity" evidence="1">
    <location>
        <begin position="77"/>
        <end position="88"/>
    </location>
</feature>
<feature type="region of interest" description="Disordered" evidence="1">
    <location>
        <begin position="37"/>
        <end position="110"/>
    </location>
</feature>
<evidence type="ECO:0000313" key="5">
    <source>
        <dbReference type="Proteomes" id="UP000829685"/>
    </source>
</evidence>
<feature type="transmembrane region" description="Helical" evidence="2">
    <location>
        <begin position="610"/>
        <end position="630"/>
    </location>
</feature>
<evidence type="ECO:0000259" key="3">
    <source>
        <dbReference type="Pfam" id="PF20163"/>
    </source>
</evidence>
<feature type="transmembrane region" description="Helical" evidence="2">
    <location>
        <begin position="325"/>
        <end position="348"/>
    </location>
</feature>
<keyword evidence="5" id="KW-1185">Reference proteome</keyword>
<dbReference type="Proteomes" id="UP000829685">
    <property type="component" value="Unassembled WGS sequence"/>
</dbReference>
<dbReference type="PANTHER" id="PTHR35395">
    <property type="entry name" value="DUF6536 DOMAIN-CONTAINING PROTEIN"/>
    <property type="match status" value="1"/>
</dbReference>
<protein>
    <recommendedName>
        <fullName evidence="3">DUF6536 domain-containing protein</fullName>
    </recommendedName>
</protein>
<feature type="compositionally biased region" description="Low complexity" evidence="1">
    <location>
        <begin position="51"/>
        <end position="63"/>
    </location>
</feature>
<feature type="domain" description="DUF6536" evidence="3">
    <location>
        <begin position="214"/>
        <end position="354"/>
    </location>
</feature>
<feature type="transmembrane region" description="Helical" evidence="2">
    <location>
        <begin position="569"/>
        <end position="589"/>
    </location>
</feature>
<reference evidence="4" key="1">
    <citation type="submission" date="2021-03" db="EMBL/GenBank/DDBJ databases">
        <title>Revisited historic fungal species revealed as producer of novel bioactive compounds through whole genome sequencing and comparative genomics.</title>
        <authorList>
            <person name="Vignolle G.A."/>
            <person name="Hochenegger N."/>
            <person name="Mach R.L."/>
            <person name="Mach-Aigner A.R."/>
            <person name="Javad Rahimi M."/>
            <person name="Salim K.A."/>
            <person name="Chan C.M."/>
            <person name="Lim L.B.L."/>
            <person name="Cai F."/>
            <person name="Druzhinina I.S."/>
            <person name="U'Ren J.M."/>
            <person name="Derntl C."/>
        </authorList>
    </citation>
    <scope>NUCLEOTIDE SEQUENCE</scope>
    <source>
        <strain evidence="4">TUCIM 5799</strain>
    </source>
</reference>
<sequence length="710" mass="76371">MDGVIPARNGKAAARYTWDEDGAVQNVEPLEQIQEGTAMHSSKSNHTPQPSRSGLSHSGGLSHQRSRSVIWPFHNRTTSGVASTTTSGHFQRPSTHGTGHFRAPSASASSHFRRATAQTKSWFRAAEDSASVLSRSLVPDYVVNYMRGETPETLARKREQRLWGERDIQITPQRERFMSQQAYFDDPWSSRINLTSGEKVGDRQRSLRGLFNGWRGGVTFNAFLSLVILLVAVICLVIMVTKPQVVTGAATILSGSCAWATTLNTALHVLINVLTIIILAGGNYVFQLLTSPTRAELAAAHDKKQWLDIGIPSLRNYSHISGFRASLATIVLVAAVATQVIYNSIIFTTHSASEAAPDTCSVSVSTPLMGAVALLNFATLFSIVIVLARAGFRPLATLGDAIQSFLEYPDSTTRGSCLLTKKDVKTGHWGSAEARYVVPGGHFWFCTPSLGRWALLIVSWVALAAPTAGVLGKILPADPEGLSTPFGTSTLYTTFALPTSMSESELALLASLPQLLLAILYLATNSHLTTYYLSHELSLYAVGLQPLRVSADPVGYQRTSLFLTLPRPISWMLLAFFVAMGFVLSQAVFPEIVTSSSSGSVMAISFSTKGLLALLALLGALLFVVLGFGLRRAPAAAVVSGQEKGNPLVLRGGSCSAVLSAKCHPVVGEIEAWKRDLRWGVVTEGLGMQEGRCAFSAMEVGVVDVGRTYA</sequence>
<dbReference type="EMBL" id="JAFIMR010000005">
    <property type="protein sequence ID" value="KAI1878663.1"/>
    <property type="molecule type" value="Genomic_DNA"/>
</dbReference>
<keyword evidence="2" id="KW-1133">Transmembrane helix</keyword>
<accession>A0A9Q0APP2</accession>
<dbReference type="PANTHER" id="PTHR35395:SF1">
    <property type="entry name" value="DUF6536 DOMAIN-CONTAINING PROTEIN"/>
    <property type="match status" value="1"/>
</dbReference>
<evidence type="ECO:0000256" key="2">
    <source>
        <dbReference type="SAM" id="Phobius"/>
    </source>
</evidence>